<evidence type="ECO:0000313" key="1">
    <source>
        <dbReference type="EMBL" id="KIK58927.1"/>
    </source>
</evidence>
<dbReference type="CDD" id="cd02603">
    <property type="entry name" value="HAD_sEH-N_like"/>
    <property type="match status" value="1"/>
</dbReference>
<accession>A0A0D0CKG8</accession>
<dbReference type="InterPro" id="IPR023214">
    <property type="entry name" value="HAD_sf"/>
</dbReference>
<dbReference type="PRINTS" id="PR00413">
    <property type="entry name" value="HADHALOGNASE"/>
</dbReference>
<sequence length="454" mass="51657">MTSTFLSSTAYSTVTFDIGDVLCTYSLSPGSSSVNIQSSMLEKLLSSAVWDECEKGLVSESECYKNASTTFLFQTEDLRIVLGEARKSLVFTPEMTSLLRELKFRGFRLYAMSNISHPDFQYLSSQFDFSIFEHVYTSFSVHMRKPDLGFYRYVLEDIGGEPEKMIFIDDKHENVLSAKSFGIHGIQFQTPHLLRTALWNLLGDPAKRARSYLEENAAHHYSVTSTGITFMDNFSQLLIYELTGNRKISTLVEHQYTWNFFQGPGILTSATYPDDLDTTSLALTIIERAKDIVSAVINDMLNCVSPDGIISTYFDDTRVHFDPVVYRVLQTRVYLNGTRYYACGELFLFFLMRFLQRAADPRLEAMFVPVLTERICELVGSKGDALAHAIRILVCDYVGIYNHRDFSELVQLQCEDGSWEQGWLYKYGKSKILIGNRGLTTALAMRAVEVIQKK</sequence>
<dbReference type="InterPro" id="IPR006439">
    <property type="entry name" value="HAD-SF_hydro_IA"/>
</dbReference>
<name>A0A0D0CKG8_9AGAR</name>
<organism evidence="1 2">
    <name type="scientific">Collybiopsis luxurians FD-317 M1</name>
    <dbReference type="NCBI Taxonomy" id="944289"/>
    <lineage>
        <taxon>Eukaryota</taxon>
        <taxon>Fungi</taxon>
        <taxon>Dikarya</taxon>
        <taxon>Basidiomycota</taxon>
        <taxon>Agaricomycotina</taxon>
        <taxon>Agaricomycetes</taxon>
        <taxon>Agaricomycetidae</taxon>
        <taxon>Agaricales</taxon>
        <taxon>Marasmiineae</taxon>
        <taxon>Omphalotaceae</taxon>
        <taxon>Collybiopsis</taxon>
        <taxon>Collybiopsis luxurians</taxon>
    </lineage>
</organism>
<dbReference type="SUPFAM" id="SSF56784">
    <property type="entry name" value="HAD-like"/>
    <property type="match status" value="1"/>
</dbReference>
<dbReference type="HOGENOM" id="CLU_019989_1_0_1"/>
<dbReference type="PANTHER" id="PTHR43611:SF3">
    <property type="entry name" value="FLAVIN MONONUCLEOTIDE HYDROLASE 1, CHLOROPLATIC"/>
    <property type="match status" value="1"/>
</dbReference>
<evidence type="ECO:0008006" key="3">
    <source>
        <dbReference type="Google" id="ProtNLM"/>
    </source>
</evidence>
<dbReference type="InterPro" id="IPR036412">
    <property type="entry name" value="HAD-like_sf"/>
</dbReference>
<dbReference type="Pfam" id="PF00702">
    <property type="entry name" value="Hydrolase"/>
    <property type="match status" value="1"/>
</dbReference>
<dbReference type="Gene3D" id="1.10.150.240">
    <property type="entry name" value="Putative phosphatase, domain 2"/>
    <property type="match status" value="1"/>
</dbReference>
<dbReference type="GO" id="GO:0016791">
    <property type="term" value="F:phosphatase activity"/>
    <property type="evidence" value="ECO:0007669"/>
    <property type="project" value="UniProtKB-ARBA"/>
</dbReference>
<dbReference type="PANTHER" id="PTHR43611">
    <property type="entry name" value="ALPHA-D-GLUCOSE 1-PHOSPHATE PHOSPHATASE"/>
    <property type="match status" value="1"/>
</dbReference>
<dbReference type="InterPro" id="IPR023198">
    <property type="entry name" value="PGP-like_dom2"/>
</dbReference>
<dbReference type="AlphaFoldDB" id="A0A0D0CKG8"/>
<proteinExistence type="predicted"/>
<evidence type="ECO:0000313" key="2">
    <source>
        <dbReference type="Proteomes" id="UP000053593"/>
    </source>
</evidence>
<dbReference type="EMBL" id="KN834782">
    <property type="protein sequence ID" value="KIK58927.1"/>
    <property type="molecule type" value="Genomic_DNA"/>
</dbReference>
<dbReference type="OrthoDB" id="2012566at2759"/>
<dbReference type="Proteomes" id="UP000053593">
    <property type="component" value="Unassembled WGS sequence"/>
</dbReference>
<dbReference type="Gene3D" id="3.40.50.1000">
    <property type="entry name" value="HAD superfamily/HAD-like"/>
    <property type="match status" value="1"/>
</dbReference>
<reference evidence="1 2" key="1">
    <citation type="submission" date="2014-04" db="EMBL/GenBank/DDBJ databases">
        <title>Evolutionary Origins and Diversification of the Mycorrhizal Mutualists.</title>
        <authorList>
            <consortium name="DOE Joint Genome Institute"/>
            <consortium name="Mycorrhizal Genomics Consortium"/>
            <person name="Kohler A."/>
            <person name="Kuo A."/>
            <person name="Nagy L.G."/>
            <person name="Floudas D."/>
            <person name="Copeland A."/>
            <person name="Barry K.W."/>
            <person name="Cichocki N."/>
            <person name="Veneault-Fourrey C."/>
            <person name="LaButti K."/>
            <person name="Lindquist E.A."/>
            <person name="Lipzen A."/>
            <person name="Lundell T."/>
            <person name="Morin E."/>
            <person name="Murat C."/>
            <person name="Riley R."/>
            <person name="Ohm R."/>
            <person name="Sun H."/>
            <person name="Tunlid A."/>
            <person name="Henrissat B."/>
            <person name="Grigoriev I.V."/>
            <person name="Hibbett D.S."/>
            <person name="Martin F."/>
        </authorList>
    </citation>
    <scope>NUCLEOTIDE SEQUENCE [LARGE SCALE GENOMIC DNA]</scope>
    <source>
        <strain evidence="1 2">FD-317 M1</strain>
    </source>
</reference>
<gene>
    <name evidence="1" type="ORF">GYMLUDRAFT_74732</name>
</gene>
<dbReference type="NCBIfam" id="TIGR01509">
    <property type="entry name" value="HAD-SF-IA-v3"/>
    <property type="match status" value="1"/>
</dbReference>
<keyword evidence="2" id="KW-1185">Reference proteome</keyword>
<protein>
    <recommendedName>
        <fullName evidence="3">HAD-like protein</fullName>
    </recommendedName>
</protein>